<feature type="region of interest" description="Disordered" evidence="1">
    <location>
        <begin position="65"/>
        <end position="84"/>
    </location>
</feature>
<gene>
    <name evidence="3" type="ORF">LB941_08880</name>
</gene>
<feature type="chain" id="PRO_5040945258" evidence="2">
    <location>
        <begin position="31"/>
        <end position="235"/>
    </location>
</feature>
<evidence type="ECO:0000256" key="2">
    <source>
        <dbReference type="SAM" id="SignalP"/>
    </source>
</evidence>
<feature type="compositionally biased region" description="Low complexity" evidence="1">
    <location>
        <begin position="33"/>
        <end position="58"/>
    </location>
</feature>
<reference evidence="3 4" key="1">
    <citation type="journal article" date="2023" name="Int. J. Syst. Evol. Microbiol.">
        <title>Ligilactobacillus ubinensis sp. nov., a novel species isolated from the wild ferment of a durian fruit (Durio zibethinus).</title>
        <authorList>
            <person name="Heng Y.C."/>
            <person name="Menon N."/>
            <person name="Chen B."/>
            <person name="Loo B.Z.L."/>
            <person name="Wong G.W.J."/>
            <person name="Lim A.C.H."/>
            <person name="Silvaraju S."/>
            <person name="Kittelmann S."/>
        </authorList>
    </citation>
    <scope>NUCLEOTIDE SEQUENCE [LARGE SCALE GENOMIC DNA]</scope>
    <source>
        <strain evidence="3 4">WILCCON 0076</strain>
    </source>
</reference>
<feature type="compositionally biased region" description="Low complexity" evidence="1">
    <location>
        <begin position="65"/>
        <end position="81"/>
    </location>
</feature>
<dbReference type="AlphaFoldDB" id="A0A9X2FKN7"/>
<name>A0A9X2FKN7_9LACO</name>
<evidence type="ECO:0000256" key="1">
    <source>
        <dbReference type="SAM" id="MobiDB-lite"/>
    </source>
</evidence>
<comment type="caution">
    <text evidence="3">The sequence shown here is derived from an EMBL/GenBank/DDBJ whole genome shotgun (WGS) entry which is preliminary data.</text>
</comment>
<keyword evidence="2" id="KW-0732">Signal</keyword>
<accession>A0A9X2FKN7</accession>
<feature type="signal peptide" evidence="2">
    <location>
        <begin position="1"/>
        <end position="30"/>
    </location>
</feature>
<protein>
    <submittedName>
        <fullName evidence="3">WxL domain-containing protein</fullName>
    </submittedName>
</protein>
<sequence>MISLKSIKGIALVTAAFGASLALSTGSIHAADTDSSSSSSSSTFTSATSGSSSATGTTTADFTVTAGDDSSNTTTNPNTDSGALQLTSAPSFSFGTINVSTIVNGGTVASSSVTNNLSVKDYRGAATSTGDTPEWNVTASMSKFKDTSDATNTNELTATISGLTTTSGTLSGTAIGSSATNVFSSSSNGNDTKGIGTASATIGSATLGFSDSNSPVSGHSYSSTVTWTLSNTASN</sequence>
<proteinExistence type="predicted"/>
<keyword evidence="4" id="KW-1185">Reference proteome</keyword>
<dbReference type="RefSeq" id="WP_253361317.1">
    <property type="nucleotide sequence ID" value="NZ_JAIULA010000018.1"/>
</dbReference>
<evidence type="ECO:0000313" key="4">
    <source>
        <dbReference type="Proteomes" id="UP001139006"/>
    </source>
</evidence>
<dbReference type="Proteomes" id="UP001139006">
    <property type="component" value="Unassembled WGS sequence"/>
</dbReference>
<feature type="region of interest" description="Disordered" evidence="1">
    <location>
        <begin position="31"/>
        <end position="58"/>
    </location>
</feature>
<organism evidence="3 4">
    <name type="scientific">Ligilactobacillus ubinensis</name>
    <dbReference type="NCBI Taxonomy" id="2876789"/>
    <lineage>
        <taxon>Bacteria</taxon>
        <taxon>Bacillati</taxon>
        <taxon>Bacillota</taxon>
        <taxon>Bacilli</taxon>
        <taxon>Lactobacillales</taxon>
        <taxon>Lactobacillaceae</taxon>
        <taxon>Ligilactobacillus</taxon>
    </lineage>
</organism>
<evidence type="ECO:0000313" key="3">
    <source>
        <dbReference type="EMBL" id="MCP0887449.1"/>
    </source>
</evidence>
<dbReference type="EMBL" id="JAIULA010000018">
    <property type="protein sequence ID" value="MCP0887449.1"/>
    <property type="molecule type" value="Genomic_DNA"/>
</dbReference>